<feature type="signal peptide" evidence="2">
    <location>
        <begin position="1"/>
        <end position="23"/>
    </location>
</feature>
<dbReference type="EMBL" id="KZ613945">
    <property type="protein sequence ID" value="PMD40248.1"/>
    <property type="molecule type" value="Genomic_DNA"/>
</dbReference>
<sequence>MFSMRVLLLLLYLLIFLTSSIDAAPLPGLYYCGTITLSESQLQLFYTCNTKSTTLLLSHQFPLRQLSSSENVINILNIQIHPSLLPTNLAPNKVLEWPYPLSTSKLMFLSSHPEQQQKFVHNPSKPQPAASTLLLPQLLEEEQPQSNGATHQCQRLLEGKFGHEYEGYNDILVVGLVILFLIVWVLMEIAWALYERYAHFYHPNVRKVKILILIFWNTGLKHSTERRLVAAQEIYNINFMAKVRDLLR</sequence>
<keyword evidence="4" id="KW-1185">Reference proteome</keyword>
<feature type="chain" id="PRO_5014319550" evidence="2">
    <location>
        <begin position="24"/>
        <end position="248"/>
    </location>
</feature>
<accession>A0A2J6RP12</accession>
<dbReference type="AlphaFoldDB" id="A0A2J6RP12"/>
<evidence type="ECO:0000313" key="4">
    <source>
        <dbReference type="Proteomes" id="UP000235786"/>
    </source>
</evidence>
<protein>
    <submittedName>
        <fullName evidence="3">Uncharacterized protein</fullName>
    </submittedName>
</protein>
<keyword evidence="1" id="KW-0812">Transmembrane</keyword>
<keyword evidence="2" id="KW-0732">Signal</keyword>
<feature type="transmembrane region" description="Helical" evidence="1">
    <location>
        <begin position="171"/>
        <end position="194"/>
    </location>
</feature>
<keyword evidence="1" id="KW-0472">Membrane</keyword>
<evidence type="ECO:0000313" key="3">
    <source>
        <dbReference type="EMBL" id="PMD40248.1"/>
    </source>
</evidence>
<organism evidence="3 4">
    <name type="scientific">Hyaloscypha variabilis (strain UAMH 11265 / GT02V1 / F)</name>
    <name type="common">Meliniomyces variabilis</name>
    <dbReference type="NCBI Taxonomy" id="1149755"/>
    <lineage>
        <taxon>Eukaryota</taxon>
        <taxon>Fungi</taxon>
        <taxon>Dikarya</taxon>
        <taxon>Ascomycota</taxon>
        <taxon>Pezizomycotina</taxon>
        <taxon>Leotiomycetes</taxon>
        <taxon>Helotiales</taxon>
        <taxon>Hyaloscyphaceae</taxon>
        <taxon>Hyaloscypha</taxon>
        <taxon>Hyaloscypha variabilis</taxon>
    </lineage>
</organism>
<dbReference type="Proteomes" id="UP000235786">
    <property type="component" value="Unassembled WGS sequence"/>
</dbReference>
<reference evidence="3 4" key="1">
    <citation type="submission" date="2016-04" db="EMBL/GenBank/DDBJ databases">
        <title>A degradative enzymes factory behind the ericoid mycorrhizal symbiosis.</title>
        <authorList>
            <consortium name="DOE Joint Genome Institute"/>
            <person name="Martino E."/>
            <person name="Morin E."/>
            <person name="Grelet G."/>
            <person name="Kuo A."/>
            <person name="Kohler A."/>
            <person name="Daghino S."/>
            <person name="Barry K."/>
            <person name="Choi C."/>
            <person name="Cichocki N."/>
            <person name="Clum A."/>
            <person name="Copeland A."/>
            <person name="Hainaut M."/>
            <person name="Haridas S."/>
            <person name="Labutti K."/>
            <person name="Lindquist E."/>
            <person name="Lipzen A."/>
            <person name="Khouja H.-R."/>
            <person name="Murat C."/>
            <person name="Ohm R."/>
            <person name="Olson A."/>
            <person name="Spatafora J."/>
            <person name="Veneault-Fourrey C."/>
            <person name="Henrissat B."/>
            <person name="Grigoriev I."/>
            <person name="Martin F."/>
            <person name="Perotto S."/>
        </authorList>
    </citation>
    <scope>NUCLEOTIDE SEQUENCE [LARGE SCALE GENOMIC DNA]</scope>
    <source>
        <strain evidence="3 4">F</strain>
    </source>
</reference>
<keyword evidence="1" id="KW-1133">Transmembrane helix</keyword>
<evidence type="ECO:0000256" key="1">
    <source>
        <dbReference type="SAM" id="Phobius"/>
    </source>
</evidence>
<gene>
    <name evidence="3" type="ORF">L207DRAFT_528620</name>
</gene>
<name>A0A2J6RP12_HYAVF</name>
<proteinExistence type="predicted"/>
<evidence type="ECO:0000256" key="2">
    <source>
        <dbReference type="SAM" id="SignalP"/>
    </source>
</evidence>